<evidence type="ECO:0000313" key="2">
    <source>
        <dbReference type="Proteomes" id="UP000014601"/>
    </source>
</evidence>
<dbReference type="Proteomes" id="UP000014601">
    <property type="component" value="Unassembled WGS sequence"/>
</dbReference>
<comment type="caution">
    <text evidence="1">The sequence shown here is derived from an EMBL/GenBank/DDBJ whole genome shotgun (WGS) entry which is preliminary data.</text>
</comment>
<proteinExistence type="predicted"/>
<protein>
    <submittedName>
        <fullName evidence="1">Uncharacterized protein</fullName>
    </submittedName>
</protein>
<gene>
    <name evidence="1" type="ORF">HMPREF1576_00094</name>
</gene>
<organism evidence="1 2">
    <name type="scientific">Gardnerella pickettii JCP7719</name>
    <dbReference type="NCBI Taxonomy" id="1261061"/>
    <lineage>
        <taxon>Bacteria</taxon>
        <taxon>Bacillati</taxon>
        <taxon>Actinomycetota</taxon>
        <taxon>Actinomycetes</taxon>
        <taxon>Bifidobacteriales</taxon>
        <taxon>Bifidobacteriaceae</taxon>
        <taxon>Gardnerella</taxon>
        <taxon>Gardnerella pickettii</taxon>
    </lineage>
</organism>
<dbReference type="PATRIC" id="fig|1261061.4.peg.83"/>
<sequence length="39" mass="4508">MALTKQTCQRQNVIKRIIKLIINAPIKCRNQALIKCRNA</sequence>
<reference evidence="1 2" key="1">
    <citation type="submission" date="2013-06" db="EMBL/GenBank/DDBJ databases">
        <authorList>
            <person name="Weinstock G."/>
            <person name="Sodergren E."/>
            <person name="Lobos E.A."/>
            <person name="Fulton L."/>
            <person name="Fulton R."/>
            <person name="Courtney L."/>
            <person name="Fronick C."/>
            <person name="O'Laughlin M."/>
            <person name="Godfrey J."/>
            <person name="Wilson R.M."/>
            <person name="Miner T."/>
            <person name="Farmer C."/>
            <person name="Delehaunty K."/>
            <person name="Cordes M."/>
            <person name="Minx P."/>
            <person name="Tomlinson C."/>
            <person name="Chen J."/>
            <person name="Wollam A."/>
            <person name="Pepin K.H."/>
            <person name="Bhonagiri V."/>
            <person name="Zhang X."/>
            <person name="Warren W."/>
            <person name="Mitreva M."/>
            <person name="Mardis E.R."/>
            <person name="Wilson R.K."/>
        </authorList>
    </citation>
    <scope>NUCLEOTIDE SEQUENCE [LARGE SCALE GENOMIC DNA]</scope>
    <source>
        <strain evidence="1 2">JCP7719</strain>
    </source>
</reference>
<evidence type="ECO:0000313" key="1">
    <source>
        <dbReference type="EMBL" id="EPI52026.1"/>
    </source>
</evidence>
<name>S4H754_9BIFI</name>
<dbReference type="HOGENOM" id="CLU_3270580_0_0_11"/>
<dbReference type="EMBL" id="ATJO01000005">
    <property type="protein sequence ID" value="EPI52026.1"/>
    <property type="molecule type" value="Genomic_DNA"/>
</dbReference>
<accession>S4H754</accession>
<dbReference type="AlphaFoldDB" id="S4H754"/>